<dbReference type="Proteomes" id="UP001144673">
    <property type="component" value="Chromosome 3"/>
</dbReference>
<dbReference type="KEGG" id="amus:LMH87_002727"/>
<feature type="region of interest" description="Disordered" evidence="1">
    <location>
        <begin position="286"/>
        <end position="342"/>
    </location>
</feature>
<evidence type="ECO:0000313" key="4">
    <source>
        <dbReference type="Proteomes" id="UP001144673"/>
    </source>
</evidence>
<evidence type="ECO:0000259" key="2">
    <source>
        <dbReference type="PROSITE" id="PS50263"/>
    </source>
</evidence>
<feature type="compositionally biased region" description="Basic and acidic residues" evidence="1">
    <location>
        <begin position="806"/>
        <end position="823"/>
    </location>
</feature>
<dbReference type="InterPro" id="IPR003010">
    <property type="entry name" value="C-N_Hydrolase"/>
</dbReference>
<reference evidence="3" key="1">
    <citation type="journal article" date="2023" name="Access Microbiol">
        <title>De-novo genome assembly for Akanthomyces muscarius, a biocontrol agent of insect agricultural pests.</title>
        <authorList>
            <person name="Erdos Z."/>
            <person name="Studholme D.J."/>
            <person name="Raymond B."/>
            <person name="Sharma M."/>
        </authorList>
    </citation>
    <scope>NUCLEOTIDE SEQUENCE</scope>
    <source>
        <strain evidence="3">Ve6</strain>
    </source>
</reference>
<feature type="domain" description="CN hydrolase" evidence="2">
    <location>
        <begin position="1"/>
        <end position="280"/>
    </location>
</feature>
<dbReference type="GO" id="GO:0070773">
    <property type="term" value="F:protein-N-terminal glutamine amidohydrolase activity"/>
    <property type="evidence" value="ECO:0007669"/>
    <property type="project" value="InterPro"/>
</dbReference>
<feature type="region of interest" description="Disordered" evidence="1">
    <location>
        <begin position="670"/>
        <end position="717"/>
    </location>
</feature>
<dbReference type="GeneID" id="80889886"/>
<dbReference type="AlphaFoldDB" id="A0A9W8Q950"/>
<dbReference type="InterPro" id="IPR036526">
    <property type="entry name" value="C-N_Hydrolase_sf"/>
</dbReference>
<feature type="compositionally biased region" description="Acidic residues" evidence="1">
    <location>
        <begin position="567"/>
        <end position="582"/>
    </location>
</feature>
<name>A0A9W8Q950_AKAMU</name>
<feature type="region of interest" description="Disordered" evidence="1">
    <location>
        <begin position="742"/>
        <end position="847"/>
    </location>
</feature>
<comment type="caution">
    <text evidence="3">The sequence shown here is derived from an EMBL/GenBank/DDBJ whole genome shotgun (WGS) entry which is preliminary data.</text>
</comment>
<dbReference type="GO" id="GO:0008418">
    <property type="term" value="F:protein-N-terminal asparagine amidohydrolase activity"/>
    <property type="evidence" value="ECO:0007669"/>
    <property type="project" value="InterPro"/>
</dbReference>
<feature type="region of interest" description="Disordered" evidence="1">
    <location>
        <begin position="559"/>
        <end position="582"/>
    </location>
</feature>
<accession>A0A9W8Q950</accession>
<dbReference type="CDD" id="cd07566">
    <property type="entry name" value="ScNTA1_like"/>
    <property type="match status" value="1"/>
</dbReference>
<proteinExistence type="predicted"/>
<dbReference type="GO" id="GO:0030163">
    <property type="term" value="P:protein catabolic process"/>
    <property type="evidence" value="ECO:0007669"/>
    <property type="project" value="TreeGrafter"/>
</dbReference>
<feature type="region of interest" description="Disordered" evidence="1">
    <location>
        <begin position="423"/>
        <end position="505"/>
    </location>
</feature>
<gene>
    <name evidence="3" type="ORF">LMH87_002727</name>
</gene>
<evidence type="ECO:0000256" key="1">
    <source>
        <dbReference type="SAM" id="MobiDB-lite"/>
    </source>
</evidence>
<keyword evidence="4" id="KW-1185">Reference proteome</keyword>
<protein>
    <recommendedName>
        <fullName evidence="2">CN hydrolase domain-containing protein</fullName>
    </recommendedName>
</protein>
<dbReference type="PANTHER" id="PTHR11750">
    <property type="entry name" value="PROTEIN N-TERMINAL AMIDASE"/>
    <property type="match status" value="1"/>
</dbReference>
<dbReference type="Pfam" id="PF00795">
    <property type="entry name" value="CN_hydrolase"/>
    <property type="match status" value="1"/>
</dbReference>
<feature type="compositionally biased region" description="Basic and acidic residues" evidence="1">
    <location>
        <begin position="299"/>
        <end position="321"/>
    </location>
</feature>
<dbReference type="EMBL" id="JAJHUN010000010">
    <property type="protein sequence ID" value="KAJ4148248.1"/>
    <property type="molecule type" value="Genomic_DNA"/>
</dbReference>
<evidence type="ECO:0000313" key="3">
    <source>
        <dbReference type="EMBL" id="KAJ4148248.1"/>
    </source>
</evidence>
<dbReference type="RefSeq" id="XP_056051189.1">
    <property type="nucleotide sequence ID" value="XM_056194229.1"/>
</dbReference>
<dbReference type="InterPro" id="IPR039703">
    <property type="entry name" value="Nta1"/>
</dbReference>
<dbReference type="PROSITE" id="PS50263">
    <property type="entry name" value="CN_HYDROLASE"/>
    <property type="match status" value="1"/>
</dbReference>
<dbReference type="SUPFAM" id="SSF56317">
    <property type="entry name" value="Carbon-nitrogen hydrolase"/>
    <property type="match status" value="1"/>
</dbReference>
<feature type="region of interest" description="Disordered" evidence="1">
    <location>
        <begin position="370"/>
        <end position="394"/>
    </location>
</feature>
<feature type="compositionally biased region" description="Basic and acidic residues" evidence="1">
    <location>
        <begin position="777"/>
        <end position="793"/>
    </location>
</feature>
<sequence length="847" mass="95673">MRIACLQFAPQLAEVDQNIERADAILERADPQDIDLLVLPELAFSGYNFKSLGHISPHLELTEAGISTAWSRQAALKYDCVVVTGYPEKIDPVECWPSDPEYYNSAIIVDGDGDVVGNYRKSHLYYTDETWALEGRRGFYTGQVQGLGNMVLGICMDINPYKFEAPWEEYEFSSHVLKTGARLVVLSMAWCTHVDQEDFFHKPAEPDMDTLLYWITRLQPIISIDSNQETIIVFGNRCGAEGDATYVGTSTVLGIKSGEISLYGILGRDEESLLVVDTDALPYAKLNLQNQEPAPVPNRGDDARETQDHHHGGPSEGRRNENASGTSTLNGMGTNQTPPTDVQEHTLDTIMITRGPERDPHQNDYWMETSRRPREHPTSGPFRVDGSSVGITSSSSHVSYTQFTQSHVAAPVTQQRDIDEMRPTMSEGNFNNNRLDEFSDGDEESLLSGSYSESDDESDGRRRHAASTQRGNRTRDAGKRYPTTHRSQVGLPNAHPEQDNASESSLVQRISAFALESEALPTSTTENFKEEDIYKYVRGENLTSEHHIRYHTHLLKERRARQGLPADGEDDEDDQEECQEEQEEDIFLEAHIDHNEPRRDQRNVTAVEPESMELPILVPASHNRLRTGLDAQPNYTFGSVAQTRQPFWQDHPAEPTPIADTPMSHMTQFSQTRTRRRHERQAPAFAMADSTQTRRQSQGRHAGEPDTGIKTGDSRAGEIRIASIPELASIDDDDHAAYNERLPALSRSKAKENSVPLQDPSRRPKAAARQVPPLRLVPREAPKEKQREREVRERSRRTPRQTPTAREAERPRQRDRDDRDRGRKTPVPMVLVYEGEGENMPLPQRRY</sequence>
<dbReference type="Gene3D" id="3.60.110.10">
    <property type="entry name" value="Carbon-nitrogen hydrolase"/>
    <property type="match status" value="1"/>
</dbReference>
<feature type="compositionally biased region" description="Polar residues" evidence="1">
    <location>
        <begin position="322"/>
        <end position="340"/>
    </location>
</feature>
<dbReference type="PANTHER" id="PTHR11750:SF26">
    <property type="entry name" value="PROTEIN N-TERMINAL AMIDASE"/>
    <property type="match status" value="1"/>
</dbReference>
<organism evidence="3 4">
    <name type="scientific">Akanthomyces muscarius</name>
    <name type="common">Entomopathogenic fungus</name>
    <name type="synonym">Lecanicillium muscarium</name>
    <dbReference type="NCBI Taxonomy" id="2231603"/>
    <lineage>
        <taxon>Eukaryota</taxon>
        <taxon>Fungi</taxon>
        <taxon>Dikarya</taxon>
        <taxon>Ascomycota</taxon>
        <taxon>Pezizomycotina</taxon>
        <taxon>Sordariomycetes</taxon>
        <taxon>Hypocreomycetidae</taxon>
        <taxon>Hypocreales</taxon>
        <taxon>Cordycipitaceae</taxon>
        <taxon>Akanthomyces</taxon>
    </lineage>
</organism>